<accession>A0A419V4B5</accession>
<name>A0A419V4B5_9BACL</name>
<keyword evidence="3" id="KW-1185">Reference proteome</keyword>
<keyword evidence="1" id="KW-0472">Membrane</keyword>
<sequence>MDVLLVFMVFATLVPFFFARRRKWFLVVLQTALALGMWDYFLSHFTPITVLNAPTSIIAFYGSLLITNVAIIYIMISYFKQLERSRRVPFLRSEVSNNSK</sequence>
<dbReference type="OrthoDB" id="2967728at2"/>
<evidence type="ECO:0000313" key="3">
    <source>
        <dbReference type="Proteomes" id="UP000285120"/>
    </source>
</evidence>
<reference evidence="2 3" key="1">
    <citation type="submission" date="2018-09" db="EMBL/GenBank/DDBJ databases">
        <title>Genomic Encyclopedia of Archaeal and Bacterial Type Strains, Phase II (KMG-II): from individual species to whole genera.</title>
        <authorList>
            <person name="Goeker M."/>
        </authorList>
    </citation>
    <scope>NUCLEOTIDE SEQUENCE [LARGE SCALE GENOMIC DNA]</scope>
    <source>
        <strain evidence="2 3">DSM 17008</strain>
    </source>
</reference>
<feature type="transmembrane region" description="Helical" evidence="1">
    <location>
        <begin position="58"/>
        <end position="79"/>
    </location>
</feature>
<dbReference type="RefSeq" id="WP_120192816.1">
    <property type="nucleotide sequence ID" value="NZ_RAPK01000008.1"/>
</dbReference>
<proteinExistence type="predicted"/>
<keyword evidence="1" id="KW-1133">Transmembrane helix</keyword>
<organism evidence="2 3">
    <name type="scientific">Sinobaca qinghaiensis</name>
    <dbReference type="NCBI Taxonomy" id="342944"/>
    <lineage>
        <taxon>Bacteria</taxon>
        <taxon>Bacillati</taxon>
        <taxon>Bacillota</taxon>
        <taxon>Bacilli</taxon>
        <taxon>Bacillales</taxon>
        <taxon>Sporolactobacillaceae</taxon>
        <taxon>Sinobaca</taxon>
    </lineage>
</organism>
<gene>
    <name evidence="2" type="ORF">ATL39_1625</name>
</gene>
<dbReference type="Proteomes" id="UP000285120">
    <property type="component" value="Unassembled WGS sequence"/>
</dbReference>
<dbReference type="AlphaFoldDB" id="A0A419V4B5"/>
<evidence type="ECO:0000313" key="2">
    <source>
        <dbReference type="EMBL" id="RKD73333.1"/>
    </source>
</evidence>
<keyword evidence="1" id="KW-0812">Transmembrane</keyword>
<comment type="caution">
    <text evidence="2">The sequence shown here is derived from an EMBL/GenBank/DDBJ whole genome shotgun (WGS) entry which is preliminary data.</text>
</comment>
<protein>
    <submittedName>
        <fullName evidence="2">Uncharacterized protein</fullName>
    </submittedName>
</protein>
<evidence type="ECO:0000256" key="1">
    <source>
        <dbReference type="SAM" id="Phobius"/>
    </source>
</evidence>
<dbReference type="EMBL" id="RAPK01000008">
    <property type="protein sequence ID" value="RKD73333.1"/>
    <property type="molecule type" value="Genomic_DNA"/>
</dbReference>